<evidence type="ECO:0000256" key="1">
    <source>
        <dbReference type="ARBA" id="ARBA00004429"/>
    </source>
</evidence>
<feature type="transmembrane region" description="Helical" evidence="9">
    <location>
        <begin position="265"/>
        <end position="286"/>
    </location>
</feature>
<feature type="transmembrane region" description="Helical" evidence="9">
    <location>
        <begin position="117"/>
        <end position="137"/>
    </location>
</feature>
<organism evidence="12 13">
    <name type="scientific">Inquilinus ginsengisoli</name>
    <dbReference type="NCBI Taxonomy" id="363840"/>
    <lineage>
        <taxon>Bacteria</taxon>
        <taxon>Pseudomonadati</taxon>
        <taxon>Pseudomonadota</taxon>
        <taxon>Alphaproteobacteria</taxon>
        <taxon>Rhodospirillales</taxon>
        <taxon>Rhodospirillaceae</taxon>
        <taxon>Inquilinus</taxon>
    </lineage>
</organism>
<dbReference type="InterPro" id="IPR035906">
    <property type="entry name" value="MetI-like_sf"/>
</dbReference>
<keyword evidence="13" id="KW-1185">Reference proteome</keyword>
<evidence type="ECO:0000256" key="7">
    <source>
        <dbReference type="ARBA" id="ARBA00022989"/>
    </source>
</evidence>
<dbReference type="Pfam" id="PF00528">
    <property type="entry name" value="BPD_transp_1"/>
    <property type="match status" value="1"/>
</dbReference>
<dbReference type="NCBIfam" id="TIGR01726">
    <property type="entry name" value="HEQRo_perm_3TM"/>
    <property type="match status" value="1"/>
</dbReference>
<protein>
    <submittedName>
        <fullName evidence="12">Polar amino acid transport system permease protein</fullName>
    </submittedName>
</protein>
<comment type="caution">
    <text evidence="12">The sequence shown here is derived from an EMBL/GenBank/DDBJ whole genome shotgun (WGS) entry which is preliminary data.</text>
</comment>
<keyword evidence="6" id="KW-0029">Amino-acid transport</keyword>
<dbReference type="Proteomes" id="UP001262410">
    <property type="component" value="Unassembled WGS sequence"/>
</dbReference>
<accession>A0ABU1JSF6</accession>
<keyword evidence="8 9" id="KW-0472">Membrane</keyword>
<dbReference type="InterPro" id="IPR000515">
    <property type="entry name" value="MetI-like"/>
</dbReference>
<evidence type="ECO:0000256" key="4">
    <source>
        <dbReference type="ARBA" id="ARBA00022475"/>
    </source>
</evidence>
<keyword evidence="3 9" id="KW-0813">Transport</keyword>
<dbReference type="InterPro" id="IPR043429">
    <property type="entry name" value="ArtM/GltK/GlnP/TcyL/YhdX-like"/>
</dbReference>
<evidence type="ECO:0000313" key="12">
    <source>
        <dbReference type="EMBL" id="MDR6291551.1"/>
    </source>
</evidence>
<dbReference type="PANTHER" id="PTHR30614:SF0">
    <property type="entry name" value="L-CYSTINE TRANSPORT SYSTEM PERMEASE PROTEIN TCYL"/>
    <property type="match status" value="1"/>
</dbReference>
<dbReference type="PANTHER" id="PTHR30614">
    <property type="entry name" value="MEMBRANE COMPONENT OF AMINO ACID ABC TRANSPORTER"/>
    <property type="match status" value="1"/>
</dbReference>
<name>A0ABU1JSF6_9PROT</name>
<comment type="subcellular location">
    <subcellularLocation>
        <location evidence="1">Cell inner membrane</location>
        <topology evidence="1">Multi-pass membrane protein</topology>
    </subcellularLocation>
    <subcellularLocation>
        <location evidence="9">Cell membrane</location>
        <topology evidence="9">Multi-pass membrane protein</topology>
    </subcellularLocation>
</comment>
<evidence type="ECO:0000256" key="10">
    <source>
        <dbReference type="SAM" id="MobiDB-lite"/>
    </source>
</evidence>
<evidence type="ECO:0000256" key="2">
    <source>
        <dbReference type="ARBA" id="ARBA00010072"/>
    </source>
</evidence>
<dbReference type="Gene3D" id="1.10.3720.10">
    <property type="entry name" value="MetI-like"/>
    <property type="match status" value="1"/>
</dbReference>
<dbReference type="InterPro" id="IPR010065">
    <property type="entry name" value="AA_ABC_transptr_permease_3TM"/>
</dbReference>
<keyword evidence="4" id="KW-1003">Cell membrane</keyword>
<evidence type="ECO:0000256" key="5">
    <source>
        <dbReference type="ARBA" id="ARBA00022692"/>
    </source>
</evidence>
<keyword evidence="7 9" id="KW-1133">Transmembrane helix</keyword>
<feature type="region of interest" description="Disordered" evidence="10">
    <location>
        <begin position="304"/>
        <end position="325"/>
    </location>
</feature>
<dbReference type="SUPFAM" id="SSF161098">
    <property type="entry name" value="MetI-like"/>
    <property type="match status" value="1"/>
</dbReference>
<feature type="transmembrane region" description="Helical" evidence="9">
    <location>
        <begin position="40"/>
        <end position="58"/>
    </location>
</feature>
<dbReference type="PROSITE" id="PS50928">
    <property type="entry name" value="ABC_TM1"/>
    <property type="match status" value="1"/>
</dbReference>
<dbReference type="RefSeq" id="WP_309796867.1">
    <property type="nucleotide sequence ID" value="NZ_JAVDPW010000007.1"/>
</dbReference>
<evidence type="ECO:0000259" key="11">
    <source>
        <dbReference type="PROSITE" id="PS50928"/>
    </source>
</evidence>
<dbReference type="CDD" id="cd06261">
    <property type="entry name" value="TM_PBP2"/>
    <property type="match status" value="1"/>
</dbReference>
<comment type="similarity">
    <text evidence="2">Belongs to the binding-protein-dependent transport system permease family. HisMQ subfamily.</text>
</comment>
<proteinExistence type="inferred from homology"/>
<keyword evidence="5 9" id="KW-0812">Transmembrane</keyword>
<evidence type="ECO:0000313" key="13">
    <source>
        <dbReference type="Proteomes" id="UP001262410"/>
    </source>
</evidence>
<feature type="domain" description="ABC transmembrane type-1" evidence="11">
    <location>
        <begin position="81"/>
        <end position="284"/>
    </location>
</feature>
<gene>
    <name evidence="12" type="ORF">E9232_004085</name>
</gene>
<evidence type="ECO:0000256" key="9">
    <source>
        <dbReference type="RuleBase" id="RU363032"/>
    </source>
</evidence>
<evidence type="ECO:0000256" key="8">
    <source>
        <dbReference type="ARBA" id="ARBA00023136"/>
    </source>
</evidence>
<sequence length="325" mass="34778">MTVTPGAAPAVVDGPAADDVAEARLRDVAHARRPIRYGSGLLWALTLVVATAAAWVVARNPNFEWAVVGQWFTAGSILRGLSVTLGLTLVSMLIGTALGLLLAVARLSTDRLPRTLSGLYIWFFRGTPLLVQLIFWYNLSTLFPTLSIGVPFGPQLASWKTNDLITPLTAAIAGLSLNEAAYMAEIIRGGLLSVDRGQYETAEAFGMTRGRALRRIVIPQAMRSIVPPTGNQLISMIKATSLVSVIAMGDLLYSAQAVYNRTFEVIPLLMVAVLWYLLITSILNVGQSAIERYYARGERNAVATKGGRPATGAGDAVEAPPGDAR</sequence>
<feature type="transmembrane region" description="Helical" evidence="9">
    <location>
        <begin position="78"/>
        <end position="105"/>
    </location>
</feature>
<reference evidence="12 13" key="1">
    <citation type="submission" date="2023-07" db="EMBL/GenBank/DDBJ databases">
        <title>Sorghum-associated microbial communities from plants grown in Nebraska, USA.</title>
        <authorList>
            <person name="Schachtman D."/>
        </authorList>
    </citation>
    <scope>NUCLEOTIDE SEQUENCE [LARGE SCALE GENOMIC DNA]</scope>
    <source>
        <strain evidence="12 13">584</strain>
    </source>
</reference>
<evidence type="ECO:0000256" key="6">
    <source>
        <dbReference type="ARBA" id="ARBA00022970"/>
    </source>
</evidence>
<evidence type="ECO:0000256" key="3">
    <source>
        <dbReference type="ARBA" id="ARBA00022448"/>
    </source>
</evidence>
<dbReference type="EMBL" id="JAVDPW010000007">
    <property type="protein sequence ID" value="MDR6291551.1"/>
    <property type="molecule type" value="Genomic_DNA"/>
</dbReference>